<dbReference type="NCBIfam" id="TIGR00494">
    <property type="entry name" value="crcB"/>
    <property type="match status" value="1"/>
</dbReference>
<feature type="transmembrane region" description="Helical" evidence="10">
    <location>
        <begin position="12"/>
        <end position="31"/>
    </location>
</feature>
<dbReference type="GO" id="GO:0046872">
    <property type="term" value="F:metal ion binding"/>
    <property type="evidence" value="ECO:0007669"/>
    <property type="project" value="UniProtKB-KW"/>
</dbReference>
<comment type="similarity">
    <text evidence="7 10">Belongs to the fluoride channel Fluc/FEX (TC 1.A.43) family.</text>
</comment>
<comment type="function">
    <text evidence="9 10">Fluoride-specific ion channel. Important for reducing fluoride concentration in the cell, thus reducing its toxicity.</text>
</comment>
<keyword evidence="10" id="KW-0406">Ion transport</keyword>
<feature type="binding site" evidence="10">
    <location>
        <position position="77"/>
    </location>
    <ligand>
        <name>Na(+)</name>
        <dbReference type="ChEBI" id="CHEBI:29101"/>
        <note>structural</note>
    </ligand>
</feature>
<evidence type="ECO:0000256" key="10">
    <source>
        <dbReference type="HAMAP-Rule" id="MF_00454"/>
    </source>
</evidence>
<gene>
    <name evidence="10 11" type="primary">crcB</name>
    <name evidence="10" type="synonym">fluC</name>
    <name evidence="11" type="ORF">H1164_10265</name>
</gene>
<comment type="catalytic activity">
    <reaction evidence="8">
        <text>fluoride(in) = fluoride(out)</text>
        <dbReference type="Rhea" id="RHEA:76159"/>
        <dbReference type="ChEBI" id="CHEBI:17051"/>
    </reaction>
    <physiologicalReaction direction="left-to-right" evidence="8">
        <dbReference type="Rhea" id="RHEA:76160"/>
    </physiologicalReaction>
</comment>
<keyword evidence="10" id="KW-0915">Sodium</keyword>
<feature type="transmembrane region" description="Helical" evidence="10">
    <location>
        <begin position="37"/>
        <end position="55"/>
    </location>
</feature>
<protein>
    <recommendedName>
        <fullName evidence="10">Fluoride-specific ion channel FluC</fullName>
    </recommendedName>
</protein>
<dbReference type="RefSeq" id="WP_033100008.1">
    <property type="nucleotide sequence ID" value="NZ_JACEIP010000014.1"/>
</dbReference>
<name>A0A7W1XB00_9BACL</name>
<keyword evidence="4 10" id="KW-1133">Transmembrane helix</keyword>
<keyword evidence="2 10" id="KW-1003">Cell membrane</keyword>
<evidence type="ECO:0000256" key="4">
    <source>
        <dbReference type="ARBA" id="ARBA00022989"/>
    </source>
</evidence>
<feature type="binding site" evidence="10">
    <location>
        <position position="74"/>
    </location>
    <ligand>
        <name>Na(+)</name>
        <dbReference type="ChEBI" id="CHEBI:29101"/>
        <note>structural</note>
    </ligand>
</feature>
<dbReference type="GO" id="GO:0005886">
    <property type="term" value="C:plasma membrane"/>
    <property type="evidence" value="ECO:0007669"/>
    <property type="project" value="UniProtKB-SubCell"/>
</dbReference>
<organism evidence="11 12">
    <name type="scientific">Thermoactinomyces daqus</name>
    <dbReference type="NCBI Taxonomy" id="1329516"/>
    <lineage>
        <taxon>Bacteria</taxon>
        <taxon>Bacillati</taxon>
        <taxon>Bacillota</taxon>
        <taxon>Bacilli</taxon>
        <taxon>Bacillales</taxon>
        <taxon>Thermoactinomycetaceae</taxon>
        <taxon>Thermoactinomyces</taxon>
    </lineage>
</organism>
<evidence type="ECO:0000313" key="11">
    <source>
        <dbReference type="EMBL" id="MBA4543279.1"/>
    </source>
</evidence>
<dbReference type="GO" id="GO:0062054">
    <property type="term" value="F:fluoride channel activity"/>
    <property type="evidence" value="ECO:0007669"/>
    <property type="project" value="UniProtKB-UniRule"/>
</dbReference>
<dbReference type="EMBL" id="JACEIP010000014">
    <property type="protein sequence ID" value="MBA4543279.1"/>
    <property type="molecule type" value="Genomic_DNA"/>
</dbReference>
<dbReference type="Proteomes" id="UP000530514">
    <property type="component" value="Unassembled WGS sequence"/>
</dbReference>
<dbReference type="PANTHER" id="PTHR28259">
    <property type="entry name" value="FLUORIDE EXPORT PROTEIN 1-RELATED"/>
    <property type="match status" value="1"/>
</dbReference>
<evidence type="ECO:0000256" key="1">
    <source>
        <dbReference type="ARBA" id="ARBA00004651"/>
    </source>
</evidence>
<keyword evidence="12" id="KW-1185">Reference proteome</keyword>
<keyword evidence="10" id="KW-0479">Metal-binding</keyword>
<comment type="subcellular location">
    <subcellularLocation>
        <location evidence="1 10">Cell membrane</location>
        <topology evidence="1 10">Multi-pass membrane protein</topology>
    </subcellularLocation>
</comment>
<proteinExistence type="inferred from homology"/>
<dbReference type="HAMAP" id="MF_00454">
    <property type="entry name" value="FluC"/>
    <property type="match status" value="1"/>
</dbReference>
<dbReference type="Pfam" id="PF02537">
    <property type="entry name" value="CRCB"/>
    <property type="match status" value="1"/>
</dbReference>
<comment type="activity regulation">
    <text evidence="10">Na(+) is not transported, but it plays an essential structural role and its presence is essential for fluoride channel function.</text>
</comment>
<evidence type="ECO:0000256" key="5">
    <source>
        <dbReference type="ARBA" id="ARBA00023136"/>
    </source>
</evidence>
<evidence type="ECO:0000256" key="6">
    <source>
        <dbReference type="ARBA" id="ARBA00023303"/>
    </source>
</evidence>
<keyword evidence="5 10" id="KW-0472">Membrane</keyword>
<accession>A0A7W1XB00</accession>
<dbReference type="PANTHER" id="PTHR28259:SF1">
    <property type="entry name" value="FLUORIDE EXPORT PROTEIN 1-RELATED"/>
    <property type="match status" value="1"/>
</dbReference>
<sequence length="136" mass="15505">MVYLAIGATGMLGALLRYWLGIWIPTAWIWGFPLGTLFINLAGSFLLSVFSVWFTRFPKMPSWLKTGITTGFIGSFTTFSTFNVELLTFMQHHAWIMALSYLWLSLVGGLFFSWSGWRIGKNLAEREKEPEVVPRS</sequence>
<evidence type="ECO:0000256" key="2">
    <source>
        <dbReference type="ARBA" id="ARBA00022475"/>
    </source>
</evidence>
<feature type="transmembrane region" description="Helical" evidence="10">
    <location>
        <begin position="62"/>
        <end position="82"/>
    </location>
</feature>
<reference evidence="11 12" key="1">
    <citation type="submission" date="2020-07" db="EMBL/GenBank/DDBJ databases">
        <authorList>
            <person name="Feng H."/>
        </authorList>
    </citation>
    <scope>NUCLEOTIDE SEQUENCE [LARGE SCALE GENOMIC DNA]</scope>
    <source>
        <strain evidence="12">s-11</strain>
    </source>
</reference>
<dbReference type="InterPro" id="IPR003691">
    <property type="entry name" value="FluC"/>
</dbReference>
<evidence type="ECO:0000256" key="9">
    <source>
        <dbReference type="ARBA" id="ARBA00049940"/>
    </source>
</evidence>
<evidence type="ECO:0000256" key="8">
    <source>
        <dbReference type="ARBA" id="ARBA00035585"/>
    </source>
</evidence>
<evidence type="ECO:0000256" key="3">
    <source>
        <dbReference type="ARBA" id="ARBA00022692"/>
    </source>
</evidence>
<keyword evidence="10" id="KW-0813">Transport</keyword>
<keyword evidence="6 10" id="KW-0407">Ion channel</keyword>
<dbReference type="OrthoDB" id="9799631at2"/>
<keyword evidence="3 10" id="KW-0812">Transmembrane</keyword>
<dbReference type="GO" id="GO:0140114">
    <property type="term" value="P:cellular detoxification of fluoride"/>
    <property type="evidence" value="ECO:0007669"/>
    <property type="project" value="UniProtKB-UniRule"/>
</dbReference>
<comment type="caution">
    <text evidence="11">The sequence shown here is derived from an EMBL/GenBank/DDBJ whole genome shotgun (WGS) entry which is preliminary data.</text>
</comment>
<dbReference type="AlphaFoldDB" id="A0A7W1XB00"/>
<evidence type="ECO:0000256" key="7">
    <source>
        <dbReference type="ARBA" id="ARBA00035120"/>
    </source>
</evidence>
<evidence type="ECO:0000313" key="12">
    <source>
        <dbReference type="Proteomes" id="UP000530514"/>
    </source>
</evidence>
<feature type="transmembrane region" description="Helical" evidence="10">
    <location>
        <begin position="94"/>
        <end position="117"/>
    </location>
</feature>